<organism evidence="2 3">
    <name type="scientific">Portunus trituberculatus</name>
    <name type="common">Swimming crab</name>
    <name type="synonym">Neptunus trituberculatus</name>
    <dbReference type="NCBI Taxonomy" id="210409"/>
    <lineage>
        <taxon>Eukaryota</taxon>
        <taxon>Metazoa</taxon>
        <taxon>Ecdysozoa</taxon>
        <taxon>Arthropoda</taxon>
        <taxon>Crustacea</taxon>
        <taxon>Multicrustacea</taxon>
        <taxon>Malacostraca</taxon>
        <taxon>Eumalacostraca</taxon>
        <taxon>Eucarida</taxon>
        <taxon>Decapoda</taxon>
        <taxon>Pleocyemata</taxon>
        <taxon>Brachyura</taxon>
        <taxon>Eubrachyura</taxon>
        <taxon>Portunoidea</taxon>
        <taxon>Portunidae</taxon>
        <taxon>Portuninae</taxon>
        <taxon>Portunus</taxon>
    </lineage>
</organism>
<name>A0A5B7JTX8_PORTR</name>
<comment type="caution">
    <text evidence="2">The sequence shown here is derived from an EMBL/GenBank/DDBJ whole genome shotgun (WGS) entry which is preliminary data.</text>
</comment>
<proteinExistence type="predicted"/>
<keyword evidence="3" id="KW-1185">Reference proteome</keyword>
<accession>A0A5B7JTX8</accession>
<feature type="region of interest" description="Disordered" evidence="1">
    <location>
        <begin position="34"/>
        <end position="58"/>
    </location>
</feature>
<evidence type="ECO:0000256" key="1">
    <source>
        <dbReference type="SAM" id="MobiDB-lite"/>
    </source>
</evidence>
<reference evidence="2 3" key="1">
    <citation type="submission" date="2019-05" db="EMBL/GenBank/DDBJ databases">
        <title>Another draft genome of Portunus trituberculatus and its Hox gene families provides insights of decapod evolution.</title>
        <authorList>
            <person name="Jeong J.-H."/>
            <person name="Song I."/>
            <person name="Kim S."/>
            <person name="Choi T."/>
            <person name="Kim D."/>
            <person name="Ryu S."/>
            <person name="Kim W."/>
        </authorList>
    </citation>
    <scope>NUCLEOTIDE SEQUENCE [LARGE SCALE GENOMIC DNA]</scope>
    <source>
        <tissue evidence="2">Muscle</tissue>
    </source>
</reference>
<dbReference type="AlphaFoldDB" id="A0A5B7JTX8"/>
<evidence type="ECO:0000313" key="3">
    <source>
        <dbReference type="Proteomes" id="UP000324222"/>
    </source>
</evidence>
<protein>
    <submittedName>
        <fullName evidence="2">Uncharacterized protein</fullName>
    </submittedName>
</protein>
<gene>
    <name evidence="2" type="ORF">E2C01_093221</name>
</gene>
<evidence type="ECO:0000313" key="2">
    <source>
        <dbReference type="EMBL" id="MPC97883.1"/>
    </source>
</evidence>
<dbReference type="EMBL" id="VSRR010111874">
    <property type="protein sequence ID" value="MPC97883.1"/>
    <property type="molecule type" value="Genomic_DNA"/>
</dbReference>
<dbReference type="Proteomes" id="UP000324222">
    <property type="component" value="Unassembled WGS sequence"/>
</dbReference>
<sequence>MPQAHKLTGHQHNNGAEFLGLGENHRVIALTGDPSVSRHPAAQGDHSSPTPTKFRHPLLPSRLSSISLSLHVTLLNTPSSLCYFPRHQSSLMECPQIQLSPMRISLTSP</sequence>